<keyword evidence="2" id="KW-1185">Reference proteome</keyword>
<evidence type="ECO:0000313" key="2">
    <source>
        <dbReference type="Proteomes" id="UP000009144"/>
    </source>
</evidence>
<protein>
    <submittedName>
        <fullName evidence="1">Uncharacterized protein</fullName>
    </submittedName>
</protein>
<dbReference type="AlphaFoldDB" id="I1XK42"/>
<dbReference type="KEGG" id="mej:Q7A_1944"/>
<reference evidence="1 2" key="2">
    <citation type="journal article" date="2013" name="Int. J. Syst. Evol. Microbiol.">
        <title>Methylophaga nitratireducenticrescens sp. nov. and Methylophaga frappieri sp. nov., isolated from the biofilm of the methanol-fed denitrification system treating the seawater at the Montreal Biodome.</title>
        <authorList>
            <person name="Villeneuve C."/>
            <person name="Martineau C."/>
            <person name="Mauffrey F."/>
            <person name="Villemur R."/>
        </authorList>
    </citation>
    <scope>NUCLEOTIDE SEQUENCE [LARGE SCALE GENOMIC DNA]</scope>
    <source>
        <strain evidence="1 2">JAM1</strain>
    </source>
</reference>
<dbReference type="Proteomes" id="UP000009144">
    <property type="component" value="Chromosome"/>
</dbReference>
<proteinExistence type="predicted"/>
<organism evidence="1 2">
    <name type="scientific">Methylophaga nitratireducenticrescens</name>
    <dbReference type="NCBI Taxonomy" id="754476"/>
    <lineage>
        <taxon>Bacteria</taxon>
        <taxon>Pseudomonadati</taxon>
        <taxon>Pseudomonadota</taxon>
        <taxon>Gammaproteobacteria</taxon>
        <taxon>Thiotrichales</taxon>
        <taxon>Piscirickettsiaceae</taxon>
        <taxon>Methylophaga</taxon>
    </lineage>
</organism>
<sequence>MAADFIKDANSIEQIVDGINTTEASSEVKYFGEYKLDSGEKLAAHYAYEQVANYEHISDDEIKTHLQELKSKDAHFDMNESLQIAKQFCSKCET</sequence>
<reference evidence="1 2" key="1">
    <citation type="journal article" date="2012" name="J. Bacteriol.">
        <title>Complete genome sequences of Methylophaga sp. strain JAM1 and Methylophaga sp. strain JAM7.</title>
        <authorList>
            <person name="Villeneuve C."/>
            <person name="Martineau C."/>
            <person name="Mauffrey F."/>
            <person name="Villemur R."/>
        </authorList>
    </citation>
    <scope>NUCLEOTIDE SEQUENCE [LARGE SCALE GENOMIC DNA]</scope>
    <source>
        <strain evidence="1 2">JAM1</strain>
    </source>
</reference>
<accession>I1XK42</accession>
<dbReference type="HOGENOM" id="CLU_2382810_0_0_6"/>
<dbReference type="STRING" id="754476.Q7A_1944"/>
<evidence type="ECO:0000313" key="1">
    <source>
        <dbReference type="EMBL" id="AFI84761.1"/>
    </source>
</evidence>
<dbReference type="PATRIC" id="fig|754476.3.peg.1922"/>
<dbReference type="CDD" id="cd22257">
    <property type="entry name" value="AcrIF6-like"/>
    <property type="match status" value="1"/>
</dbReference>
<name>I1XK42_METNJ</name>
<gene>
    <name evidence="1" type="ordered locus">Q7A_1944</name>
</gene>
<dbReference type="RefSeq" id="WP_014707130.1">
    <property type="nucleotide sequence ID" value="NC_017857.3"/>
</dbReference>
<dbReference type="EMBL" id="CP003390">
    <property type="protein sequence ID" value="AFI84761.1"/>
    <property type="molecule type" value="Genomic_DNA"/>
</dbReference>